<protein>
    <submittedName>
        <fullName evidence="1">Uncharacterized protein</fullName>
    </submittedName>
</protein>
<dbReference type="AlphaFoldDB" id="A0A839XYR2"/>
<dbReference type="RefSeq" id="WP_181428851.1">
    <property type="nucleotide sequence ID" value="NZ_JACIBU010000001.1"/>
</dbReference>
<organism evidence="1 2">
    <name type="scientific">Modestobacter versicolor</name>
    <dbReference type="NCBI Taxonomy" id="429133"/>
    <lineage>
        <taxon>Bacteria</taxon>
        <taxon>Bacillati</taxon>
        <taxon>Actinomycetota</taxon>
        <taxon>Actinomycetes</taxon>
        <taxon>Geodermatophilales</taxon>
        <taxon>Geodermatophilaceae</taxon>
        <taxon>Modestobacter</taxon>
    </lineage>
</organism>
<evidence type="ECO:0000313" key="2">
    <source>
        <dbReference type="Proteomes" id="UP000580718"/>
    </source>
</evidence>
<name>A0A839XYR2_9ACTN</name>
<comment type="caution">
    <text evidence="1">The sequence shown here is derived from an EMBL/GenBank/DDBJ whole genome shotgun (WGS) entry which is preliminary data.</text>
</comment>
<evidence type="ECO:0000313" key="1">
    <source>
        <dbReference type="EMBL" id="MBB3675307.1"/>
    </source>
</evidence>
<dbReference type="Proteomes" id="UP000580718">
    <property type="component" value="Unassembled WGS sequence"/>
</dbReference>
<dbReference type="EMBL" id="JACIBU010000001">
    <property type="protein sequence ID" value="MBB3675307.1"/>
    <property type="molecule type" value="Genomic_DNA"/>
</dbReference>
<reference evidence="1 2" key="1">
    <citation type="submission" date="2020-08" db="EMBL/GenBank/DDBJ databases">
        <title>Sequencing the genomes of 1000 actinobacteria strains.</title>
        <authorList>
            <person name="Klenk H.-P."/>
        </authorList>
    </citation>
    <scope>NUCLEOTIDE SEQUENCE [LARGE SCALE GENOMIC DNA]</scope>
    <source>
        <strain evidence="1 2">DSM 16678</strain>
    </source>
</reference>
<accession>A0A839XYR2</accession>
<proteinExistence type="predicted"/>
<sequence length="55" mass="5933">MAETVRRLSNALMAVRGGRTNDDASLLRVEWRGPPRDDELARVIIGGLPAGDISS</sequence>
<gene>
    <name evidence="1" type="ORF">FHX36_001042</name>
</gene>